<proteinExistence type="predicted"/>
<dbReference type="GeneID" id="97403191"/>
<dbReference type="InterPro" id="IPR000485">
    <property type="entry name" value="AsnC-type_HTH_dom"/>
</dbReference>
<dbReference type="PATRIC" id="fig|698760.3.peg.2522"/>
<dbReference type="PANTHER" id="PTHR30154">
    <property type="entry name" value="LEUCINE-RESPONSIVE REGULATORY PROTEIN"/>
    <property type="match status" value="1"/>
</dbReference>
<evidence type="ECO:0000256" key="4">
    <source>
        <dbReference type="SAM" id="MobiDB-lite"/>
    </source>
</evidence>
<dbReference type="EMBL" id="AEJB01000201">
    <property type="protein sequence ID" value="ELP68757.1"/>
    <property type="molecule type" value="Genomic_DNA"/>
</dbReference>
<dbReference type="Pfam" id="PF01037">
    <property type="entry name" value="AsnC_trans_reg"/>
    <property type="match status" value="1"/>
</dbReference>
<sequence length="339" mass="37135">MEPRPRDAIDTRGTSDAVSTLDALDLKLLQALQIDGRAPFSRIAEVLGVSDQTVARRVRRLRTTAGLRVLGMTDETLLGRTSWIVRLRCTPDVAEQLASALARRPDTSYIDLVSGGTEVLCAMRPRSQKDRDELLLNRLPRTPRIVSISAHCLLHMFYGGPLSWLNKTRALEPEQEEALRPPPVEPTATPPQPDGTDEALLAVLRQDGRATFAELQSATGQSESVVRRRLERLRSTGVLYFDVQHDNAPLGQSVDAMLWLTVTPSALDAVGRALAAHPEVRFAAATTGKANIVAAVSSRSTGTLYTYLTERISVLDGVQAVETALTLRQIKQLTYEPGR</sequence>
<gene>
    <name evidence="6" type="ORF">STRTUCAR8_04469</name>
</gene>
<comment type="caution">
    <text evidence="6">The sequence shown here is derived from an EMBL/GenBank/DDBJ whole genome shotgun (WGS) entry which is preliminary data.</text>
</comment>
<dbReference type="InterPro" id="IPR036390">
    <property type="entry name" value="WH_DNA-bd_sf"/>
</dbReference>
<evidence type="ECO:0000256" key="1">
    <source>
        <dbReference type="ARBA" id="ARBA00023015"/>
    </source>
</evidence>
<evidence type="ECO:0000313" key="7">
    <source>
        <dbReference type="Proteomes" id="UP000010931"/>
    </source>
</evidence>
<dbReference type="Gene3D" id="3.30.70.920">
    <property type="match status" value="1"/>
</dbReference>
<dbReference type="Pfam" id="PF13404">
    <property type="entry name" value="HTH_AsnC-type"/>
    <property type="match status" value="1"/>
</dbReference>
<dbReference type="GO" id="GO:0043565">
    <property type="term" value="F:sequence-specific DNA binding"/>
    <property type="evidence" value="ECO:0007669"/>
    <property type="project" value="InterPro"/>
</dbReference>
<evidence type="ECO:0000259" key="5">
    <source>
        <dbReference type="PROSITE" id="PS50956"/>
    </source>
</evidence>
<feature type="region of interest" description="Disordered" evidence="4">
    <location>
        <begin position="173"/>
        <end position="196"/>
    </location>
</feature>
<dbReference type="RefSeq" id="WP_006375994.1">
    <property type="nucleotide sequence ID" value="NZ_AEJB01000201.1"/>
</dbReference>
<dbReference type="Proteomes" id="UP000010931">
    <property type="component" value="Unassembled WGS sequence"/>
</dbReference>
<dbReference type="PROSITE" id="PS50956">
    <property type="entry name" value="HTH_ASNC_2"/>
    <property type="match status" value="1"/>
</dbReference>
<evidence type="ECO:0000256" key="3">
    <source>
        <dbReference type="ARBA" id="ARBA00023163"/>
    </source>
</evidence>
<organism evidence="6 7">
    <name type="scientific">Streptomyces turgidiscabies (strain Car8)</name>
    <dbReference type="NCBI Taxonomy" id="698760"/>
    <lineage>
        <taxon>Bacteria</taxon>
        <taxon>Bacillati</taxon>
        <taxon>Actinomycetota</taxon>
        <taxon>Actinomycetes</taxon>
        <taxon>Kitasatosporales</taxon>
        <taxon>Streptomycetaceae</taxon>
        <taxon>Streptomyces</taxon>
    </lineage>
</organism>
<dbReference type="InterPro" id="IPR019887">
    <property type="entry name" value="Tscrpt_reg_AsnC/Lrp_C"/>
</dbReference>
<dbReference type="Pfam" id="PF13412">
    <property type="entry name" value="HTH_24"/>
    <property type="match status" value="1"/>
</dbReference>
<dbReference type="Gene3D" id="1.10.10.10">
    <property type="entry name" value="Winged helix-like DNA-binding domain superfamily/Winged helix DNA-binding domain"/>
    <property type="match status" value="2"/>
</dbReference>
<keyword evidence="1" id="KW-0805">Transcription regulation</keyword>
<dbReference type="SUPFAM" id="SSF46785">
    <property type="entry name" value="Winged helix' DNA-binding domain"/>
    <property type="match status" value="2"/>
</dbReference>
<evidence type="ECO:0000313" key="6">
    <source>
        <dbReference type="EMBL" id="ELP68757.1"/>
    </source>
</evidence>
<dbReference type="STRING" id="85558.T45_04423"/>
<dbReference type="GO" id="GO:0043200">
    <property type="term" value="P:response to amino acid"/>
    <property type="evidence" value="ECO:0007669"/>
    <property type="project" value="TreeGrafter"/>
</dbReference>
<accession>L7FBW5</accession>
<dbReference type="AlphaFoldDB" id="L7FBW5"/>
<dbReference type="PANTHER" id="PTHR30154:SF34">
    <property type="entry name" value="TRANSCRIPTIONAL REGULATOR AZLB"/>
    <property type="match status" value="1"/>
</dbReference>
<protein>
    <submittedName>
        <fullName evidence="6">Transcriptional regulator, AsnC family</fullName>
    </submittedName>
</protein>
<reference evidence="6 7" key="1">
    <citation type="journal article" date="2011" name="Plasmid">
        <title>Streptomyces turgidiscabies Car8 contains a modular pathogenicity island that shares virulence genes with other actinobacterial plant pathogens.</title>
        <authorList>
            <person name="Huguet-Tapia J.C."/>
            <person name="Badger J.H."/>
            <person name="Loria R."/>
            <person name="Pettis G.S."/>
        </authorList>
    </citation>
    <scope>NUCLEOTIDE SEQUENCE [LARGE SCALE GENOMIC DNA]</scope>
    <source>
        <strain evidence="6 7">Car8</strain>
    </source>
</reference>
<dbReference type="GO" id="GO:0005829">
    <property type="term" value="C:cytosol"/>
    <property type="evidence" value="ECO:0007669"/>
    <property type="project" value="TreeGrafter"/>
</dbReference>
<keyword evidence="3" id="KW-0804">Transcription</keyword>
<keyword evidence="2" id="KW-0238">DNA-binding</keyword>
<dbReference type="SUPFAM" id="SSF54909">
    <property type="entry name" value="Dimeric alpha+beta barrel"/>
    <property type="match status" value="2"/>
</dbReference>
<evidence type="ECO:0000256" key="2">
    <source>
        <dbReference type="ARBA" id="ARBA00023125"/>
    </source>
</evidence>
<feature type="compositionally biased region" description="Pro residues" evidence="4">
    <location>
        <begin position="180"/>
        <end position="193"/>
    </location>
</feature>
<feature type="domain" description="HTH asnC-type" evidence="5">
    <location>
        <begin position="21"/>
        <end position="81"/>
    </location>
</feature>
<dbReference type="InterPro" id="IPR011008">
    <property type="entry name" value="Dimeric_a/b-barrel"/>
</dbReference>
<dbReference type="SMART" id="SM00344">
    <property type="entry name" value="HTH_ASNC"/>
    <property type="match status" value="2"/>
</dbReference>
<dbReference type="PRINTS" id="PR00033">
    <property type="entry name" value="HTHASNC"/>
</dbReference>
<name>L7FBW5_STRT8</name>
<keyword evidence="7" id="KW-1185">Reference proteome</keyword>
<dbReference type="InterPro" id="IPR019888">
    <property type="entry name" value="Tscrpt_reg_AsnC-like"/>
</dbReference>
<dbReference type="InterPro" id="IPR036388">
    <property type="entry name" value="WH-like_DNA-bd_sf"/>
</dbReference>